<keyword evidence="3 8" id="KW-0349">Heme</keyword>
<dbReference type="InterPro" id="IPR050479">
    <property type="entry name" value="CYP11_CYP27_families"/>
</dbReference>
<proteinExistence type="inferred from homology"/>
<dbReference type="GO" id="GO:0005506">
    <property type="term" value="F:iron ion binding"/>
    <property type="evidence" value="ECO:0007669"/>
    <property type="project" value="InterPro"/>
</dbReference>
<dbReference type="PANTHER" id="PTHR24279:SF120">
    <property type="entry name" value="CYTOCHROME P450"/>
    <property type="match status" value="1"/>
</dbReference>
<keyword evidence="10" id="KW-1185">Reference proteome</keyword>
<dbReference type="GO" id="GO:0016705">
    <property type="term" value="F:oxidoreductase activity, acting on paired donors, with incorporation or reduction of molecular oxygen"/>
    <property type="evidence" value="ECO:0007669"/>
    <property type="project" value="InterPro"/>
</dbReference>
<dbReference type="SUPFAM" id="SSF48264">
    <property type="entry name" value="Cytochrome P450"/>
    <property type="match status" value="1"/>
</dbReference>
<dbReference type="AlphaFoldDB" id="A0A7F5RAV3"/>
<dbReference type="CTD" id="44858"/>
<dbReference type="FunCoup" id="A0A7F5RAV3">
    <property type="interactions" value="48"/>
</dbReference>
<accession>A0A7F5RAV3</accession>
<sequence>MISNLIIRRRRAASAMFALKRSSILLHEEASLTRCICATSSSVVLDLQDIPTAKGVPFFGTVFAMLAKGGAEKLHEYVDFRHKQLGPIFREKVGPVTSVFLCDPKDMRAVFSSEGKYPVHLLPEAWTFYNETFNVERGIFFMDGEEWLQNRKILNKLLLKGNLDWIGSACDEVCEDLVNRWSVMADNGQIIPDLETQLYRWSIDVMLSVILGAKEYNSVKNDLNDIVNDLAANIYLIFKTSAKLQLVSARFASKLGLSSWRNFAKAMDRSLQLTNTLMTRLIDNDRNSDGLLSRLKNENVNRTDILRILADFIIAAGDTTAYTMEWLLYVVGSDKAVQKKVRSLQSTEEASSYLRSVVKESLRLYPVAPFITRILTQGVTVKGFNIPAGTLVVFSIYTSGRDPHVFENPQLFIPERWSRDSNNNNNLVSMQQSTLPFGFGSRSCIGKKVAEMQLQKTIGKIVHSFDMDVVNKDEIQMILKMVAVPSNHLRLRLIRL</sequence>
<dbReference type="PRINTS" id="PR00463">
    <property type="entry name" value="EP450I"/>
</dbReference>
<keyword evidence="7 9" id="KW-0503">Monooxygenase</keyword>
<gene>
    <name evidence="11" type="primary">LOC108742531</name>
</gene>
<evidence type="ECO:0000313" key="11">
    <source>
        <dbReference type="RefSeq" id="XP_025833089.1"/>
    </source>
</evidence>
<dbReference type="InParanoid" id="A0A7F5RAV3"/>
<dbReference type="OrthoDB" id="3945418at2759"/>
<dbReference type="InterPro" id="IPR017972">
    <property type="entry name" value="Cyt_P450_CS"/>
</dbReference>
<evidence type="ECO:0000256" key="1">
    <source>
        <dbReference type="ARBA" id="ARBA00001971"/>
    </source>
</evidence>
<dbReference type="PROSITE" id="PS00086">
    <property type="entry name" value="CYTOCHROME_P450"/>
    <property type="match status" value="1"/>
</dbReference>
<evidence type="ECO:0000256" key="7">
    <source>
        <dbReference type="ARBA" id="ARBA00023033"/>
    </source>
</evidence>
<dbReference type="InterPro" id="IPR036396">
    <property type="entry name" value="Cyt_P450_sf"/>
</dbReference>
<dbReference type="Pfam" id="PF00067">
    <property type="entry name" value="p450"/>
    <property type="match status" value="1"/>
</dbReference>
<feature type="binding site" description="axial binding residue" evidence="8">
    <location>
        <position position="444"/>
    </location>
    <ligand>
        <name>heme</name>
        <dbReference type="ChEBI" id="CHEBI:30413"/>
    </ligand>
    <ligandPart>
        <name>Fe</name>
        <dbReference type="ChEBI" id="CHEBI:18248"/>
    </ligandPart>
</feature>
<name>A0A7F5RAV3_AGRPL</name>
<dbReference type="PANTHER" id="PTHR24279">
    <property type="entry name" value="CYTOCHROME P450"/>
    <property type="match status" value="1"/>
</dbReference>
<comment type="similarity">
    <text evidence="2 9">Belongs to the cytochrome P450 family.</text>
</comment>
<dbReference type="GeneID" id="108742531"/>
<evidence type="ECO:0000313" key="10">
    <source>
        <dbReference type="Proteomes" id="UP000192223"/>
    </source>
</evidence>
<evidence type="ECO:0000256" key="2">
    <source>
        <dbReference type="ARBA" id="ARBA00010617"/>
    </source>
</evidence>
<reference evidence="11" key="1">
    <citation type="submission" date="2025-08" db="UniProtKB">
        <authorList>
            <consortium name="RefSeq"/>
        </authorList>
    </citation>
    <scope>IDENTIFICATION</scope>
    <source>
        <tissue evidence="11">Entire body</tissue>
    </source>
</reference>
<comment type="cofactor">
    <cofactor evidence="1 8">
        <name>heme</name>
        <dbReference type="ChEBI" id="CHEBI:30413"/>
    </cofactor>
</comment>
<keyword evidence="4 8" id="KW-0479">Metal-binding</keyword>
<dbReference type="Proteomes" id="UP000192223">
    <property type="component" value="Unplaced"/>
</dbReference>
<evidence type="ECO:0000256" key="9">
    <source>
        <dbReference type="RuleBase" id="RU000461"/>
    </source>
</evidence>
<dbReference type="InterPro" id="IPR001128">
    <property type="entry name" value="Cyt_P450"/>
</dbReference>
<organism evidence="10 11">
    <name type="scientific">Agrilus planipennis</name>
    <name type="common">Emerald ash borer</name>
    <name type="synonym">Agrilus marcopoli</name>
    <dbReference type="NCBI Taxonomy" id="224129"/>
    <lineage>
        <taxon>Eukaryota</taxon>
        <taxon>Metazoa</taxon>
        <taxon>Ecdysozoa</taxon>
        <taxon>Arthropoda</taxon>
        <taxon>Hexapoda</taxon>
        <taxon>Insecta</taxon>
        <taxon>Pterygota</taxon>
        <taxon>Neoptera</taxon>
        <taxon>Endopterygota</taxon>
        <taxon>Coleoptera</taxon>
        <taxon>Polyphaga</taxon>
        <taxon>Elateriformia</taxon>
        <taxon>Buprestoidea</taxon>
        <taxon>Buprestidae</taxon>
        <taxon>Agrilinae</taxon>
        <taxon>Agrilus</taxon>
    </lineage>
</organism>
<evidence type="ECO:0000256" key="5">
    <source>
        <dbReference type="ARBA" id="ARBA00023002"/>
    </source>
</evidence>
<dbReference type="KEGG" id="apln:108742531"/>
<dbReference type="GO" id="GO:0020037">
    <property type="term" value="F:heme binding"/>
    <property type="evidence" value="ECO:0007669"/>
    <property type="project" value="InterPro"/>
</dbReference>
<keyword evidence="5 9" id="KW-0560">Oxidoreductase</keyword>
<dbReference type="InterPro" id="IPR002401">
    <property type="entry name" value="Cyt_P450_E_grp-I"/>
</dbReference>
<evidence type="ECO:0000256" key="3">
    <source>
        <dbReference type="ARBA" id="ARBA00022617"/>
    </source>
</evidence>
<dbReference type="RefSeq" id="XP_025833089.1">
    <property type="nucleotide sequence ID" value="XM_025977304.1"/>
</dbReference>
<dbReference type="CDD" id="cd11054">
    <property type="entry name" value="CYP24A1-like"/>
    <property type="match status" value="1"/>
</dbReference>
<evidence type="ECO:0000256" key="4">
    <source>
        <dbReference type="ARBA" id="ARBA00022723"/>
    </source>
</evidence>
<dbReference type="Gene3D" id="1.10.630.10">
    <property type="entry name" value="Cytochrome P450"/>
    <property type="match status" value="1"/>
</dbReference>
<protein>
    <submittedName>
        <fullName evidence="11">Cytochrome P450 315a1, mitochondrial</fullName>
    </submittedName>
</protein>
<dbReference type="PRINTS" id="PR00385">
    <property type="entry name" value="P450"/>
</dbReference>
<keyword evidence="6 8" id="KW-0408">Iron</keyword>
<evidence type="ECO:0000256" key="8">
    <source>
        <dbReference type="PIRSR" id="PIRSR602401-1"/>
    </source>
</evidence>
<dbReference type="GO" id="GO:0004497">
    <property type="term" value="F:monooxygenase activity"/>
    <property type="evidence" value="ECO:0007669"/>
    <property type="project" value="UniProtKB-KW"/>
</dbReference>
<evidence type="ECO:0000256" key="6">
    <source>
        <dbReference type="ARBA" id="ARBA00023004"/>
    </source>
</evidence>